<sequence>MRVLVTGVTGQVGGALVRLAGGKAAEGVEIVGVGRDRLDLAQPGRIDGALDAVRPDLVINPAAYTAVDKAEQEPDLAFTINRDGPAALAAACAERRIGLIHVSTDYVFDGAGTRPYRPEDPVSPLGVYGVSKEAGETAIRHALEDHVILRTAWVYAARGGNFMNTMLRVGKDRDELRVVDDQHGTPTGAVDIASALLALVRARMDGAPVAAGTYHYTADGATTWHGFAEAIFDRAEPLWGRRPTVHAIPTSEYPTPARRPAYSVLDTSALIGALPTLPHRSWQAALDEVFAARMAAEETVR</sequence>
<dbReference type="SUPFAM" id="SSF51735">
    <property type="entry name" value="NAD(P)-binding Rossmann-fold domains"/>
    <property type="match status" value="1"/>
</dbReference>
<dbReference type="OrthoDB" id="9803892at2"/>
<comment type="catalytic activity">
    <reaction evidence="5 6">
        <text>dTDP-beta-L-rhamnose + NADP(+) = dTDP-4-dehydro-beta-L-rhamnose + NADPH + H(+)</text>
        <dbReference type="Rhea" id="RHEA:21796"/>
        <dbReference type="ChEBI" id="CHEBI:15378"/>
        <dbReference type="ChEBI" id="CHEBI:57510"/>
        <dbReference type="ChEBI" id="CHEBI:57783"/>
        <dbReference type="ChEBI" id="CHEBI:58349"/>
        <dbReference type="ChEBI" id="CHEBI:62830"/>
        <dbReference type="EC" id="1.1.1.133"/>
    </reaction>
</comment>
<dbReference type="InterPro" id="IPR036291">
    <property type="entry name" value="NAD(P)-bd_dom_sf"/>
</dbReference>
<comment type="pathway">
    <text evidence="1 6">Carbohydrate biosynthesis; dTDP-L-rhamnose biosynthesis.</text>
</comment>
<keyword evidence="6" id="KW-0521">NADP</keyword>
<dbReference type="GO" id="GO:0019305">
    <property type="term" value="P:dTDP-rhamnose biosynthetic process"/>
    <property type="evidence" value="ECO:0007669"/>
    <property type="project" value="UniProtKB-UniPathway"/>
</dbReference>
<evidence type="ECO:0000256" key="3">
    <source>
        <dbReference type="ARBA" id="ARBA00012929"/>
    </source>
</evidence>
<keyword evidence="6" id="KW-0560">Oxidoreductase</keyword>
<comment type="caution">
    <text evidence="8">The sequence shown here is derived from an EMBL/GenBank/DDBJ whole genome shotgun (WGS) entry which is preliminary data.</text>
</comment>
<dbReference type="Gene3D" id="3.40.50.720">
    <property type="entry name" value="NAD(P)-binding Rossmann-like Domain"/>
    <property type="match status" value="1"/>
</dbReference>
<dbReference type="UniPathway" id="UPA00124"/>
<dbReference type="EC" id="1.1.1.133" evidence="3 6"/>
<comment type="function">
    <text evidence="6">Catalyzes the reduction of dTDP-6-deoxy-L-lyxo-4-hexulose to yield dTDP-L-rhamnose.</text>
</comment>
<dbReference type="PANTHER" id="PTHR10491">
    <property type="entry name" value="DTDP-4-DEHYDRORHAMNOSE REDUCTASE"/>
    <property type="match status" value="1"/>
</dbReference>
<dbReference type="RefSeq" id="WP_038013768.1">
    <property type="nucleotide sequence ID" value="NZ_FNBW01000008.1"/>
</dbReference>
<gene>
    <name evidence="8" type="ORF">SAMN05660686_02842</name>
</gene>
<accession>A0A8G2EZ74</accession>
<dbReference type="EMBL" id="FNBW01000008">
    <property type="protein sequence ID" value="SDF94463.1"/>
    <property type="molecule type" value="Genomic_DNA"/>
</dbReference>
<comment type="similarity">
    <text evidence="2 6">Belongs to the dTDP-4-dehydrorhamnose reductase family.</text>
</comment>
<evidence type="ECO:0000256" key="4">
    <source>
        <dbReference type="ARBA" id="ARBA00017099"/>
    </source>
</evidence>
<evidence type="ECO:0000313" key="9">
    <source>
        <dbReference type="Proteomes" id="UP000198615"/>
    </source>
</evidence>
<evidence type="ECO:0000256" key="2">
    <source>
        <dbReference type="ARBA" id="ARBA00010944"/>
    </source>
</evidence>
<protein>
    <recommendedName>
        <fullName evidence="4 6">dTDP-4-dehydrorhamnose reductase</fullName>
        <ecNumber evidence="3 6">1.1.1.133</ecNumber>
    </recommendedName>
</protein>
<dbReference type="InterPro" id="IPR029903">
    <property type="entry name" value="RmlD-like-bd"/>
</dbReference>
<evidence type="ECO:0000259" key="7">
    <source>
        <dbReference type="Pfam" id="PF04321"/>
    </source>
</evidence>
<organism evidence="8 9">
    <name type="scientific">Thalassobaculum litoreum DSM 18839</name>
    <dbReference type="NCBI Taxonomy" id="1123362"/>
    <lineage>
        <taxon>Bacteria</taxon>
        <taxon>Pseudomonadati</taxon>
        <taxon>Pseudomonadota</taxon>
        <taxon>Alphaproteobacteria</taxon>
        <taxon>Rhodospirillales</taxon>
        <taxon>Thalassobaculaceae</taxon>
        <taxon>Thalassobaculum</taxon>
    </lineage>
</organism>
<comment type="cofactor">
    <cofactor evidence="6">
        <name>Mg(2+)</name>
        <dbReference type="ChEBI" id="CHEBI:18420"/>
    </cofactor>
    <text evidence="6">Binds 1 Mg(2+) ion per monomer.</text>
</comment>
<dbReference type="Proteomes" id="UP000198615">
    <property type="component" value="Unassembled WGS sequence"/>
</dbReference>
<dbReference type="Gene3D" id="3.90.25.10">
    <property type="entry name" value="UDP-galactose 4-epimerase, domain 1"/>
    <property type="match status" value="1"/>
</dbReference>
<evidence type="ECO:0000313" key="8">
    <source>
        <dbReference type="EMBL" id="SDF94463.1"/>
    </source>
</evidence>
<dbReference type="NCBIfam" id="TIGR01214">
    <property type="entry name" value="rmlD"/>
    <property type="match status" value="1"/>
</dbReference>
<dbReference type="AlphaFoldDB" id="A0A8G2EZ74"/>
<keyword evidence="9" id="KW-1185">Reference proteome</keyword>
<name>A0A8G2EZ74_9PROT</name>
<reference evidence="8 9" key="1">
    <citation type="submission" date="2016-10" db="EMBL/GenBank/DDBJ databases">
        <authorList>
            <person name="Varghese N."/>
            <person name="Submissions S."/>
        </authorList>
    </citation>
    <scope>NUCLEOTIDE SEQUENCE [LARGE SCALE GENOMIC DNA]</scope>
    <source>
        <strain evidence="8 9">DSM 18839</strain>
    </source>
</reference>
<evidence type="ECO:0000256" key="5">
    <source>
        <dbReference type="ARBA" id="ARBA00048200"/>
    </source>
</evidence>
<evidence type="ECO:0000256" key="6">
    <source>
        <dbReference type="RuleBase" id="RU364082"/>
    </source>
</evidence>
<dbReference type="CDD" id="cd05254">
    <property type="entry name" value="dTDP_HR_like_SDR_e"/>
    <property type="match status" value="1"/>
</dbReference>
<feature type="domain" description="RmlD-like substrate binding" evidence="7">
    <location>
        <begin position="1"/>
        <end position="291"/>
    </location>
</feature>
<evidence type="ECO:0000256" key="1">
    <source>
        <dbReference type="ARBA" id="ARBA00004781"/>
    </source>
</evidence>
<proteinExistence type="inferred from homology"/>
<dbReference type="PANTHER" id="PTHR10491:SF4">
    <property type="entry name" value="METHIONINE ADENOSYLTRANSFERASE 2 SUBUNIT BETA"/>
    <property type="match status" value="1"/>
</dbReference>
<dbReference type="GO" id="GO:0008831">
    <property type="term" value="F:dTDP-4-dehydrorhamnose reductase activity"/>
    <property type="evidence" value="ECO:0007669"/>
    <property type="project" value="UniProtKB-EC"/>
</dbReference>
<dbReference type="Pfam" id="PF04321">
    <property type="entry name" value="RmlD_sub_bind"/>
    <property type="match status" value="1"/>
</dbReference>
<dbReference type="InterPro" id="IPR005913">
    <property type="entry name" value="dTDP_dehydrorham_reduct"/>
</dbReference>